<comment type="function">
    <text evidence="8 9">Required for the first step of histidine biosynthesis. May allow the feedback regulation of ATP phosphoribosyltransferase activity by histidine.</text>
</comment>
<dbReference type="PANTHER" id="PTHR43707">
    <property type="entry name" value="HISTIDYL-TRNA SYNTHETASE"/>
    <property type="match status" value="1"/>
</dbReference>
<comment type="subunit">
    <text evidence="9">Heteromultimer composed of HisG and HisZ subunits.</text>
</comment>
<evidence type="ECO:0000256" key="8">
    <source>
        <dbReference type="ARBA" id="ARBA00025246"/>
    </source>
</evidence>
<dbReference type="HAMAP" id="MF_00125">
    <property type="entry name" value="HisZ"/>
    <property type="match status" value="1"/>
</dbReference>
<dbReference type="CDD" id="cd00773">
    <property type="entry name" value="HisRS-like_core"/>
    <property type="match status" value="1"/>
</dbReference>
<evidence type="ECO:0000256" key="3">
    <source>
        <dbReference type="ARBA" id="ARBA00005539"/>
    </source>
</evidence>
<keyword evidence="11" id="KW-0808">Transferase</keyword>
<organism evidence="11 12">
    <name type="scientific">Streptococcus oriscaviae</name>
    <dbReference type="NCBI Taxonomy" id="2781599"/>
    <lineage>
        <taxon>Bacteria</taxon>
        <taxon>Bacillati</taxon>
        <taxon>Bacillota</taxon>
        <taxon>Bacilli</taxon>
        <taxon>Lactobacillales</taxon>
        <taxon>Streptococcaceae</taxon>
        <taxon>Streptococcus</taxon>
    </lineage>
</organism>
<comment type="miscellaneous">
    <text evidence="9">This function is generally fulfilled by the C-terminal part of HisG, which is missing in some bacteria such as this one.</text>
</comment>
<accession>A0ABX7YLR4</accession>
<evidence type="ECO:0000259" key="10">
    <source>
        <dbReference type="PROSITE" id="PS50862"/>
    </source>
</evidence>
<reference evidence="11 12" key="1">
    <citation type="submission" date="2021-04" db="EMBL/GenBank/DDBJ databases">
        <title>Complete genome sequence of a novel Streptococcus species.</title>
        <authorList>
            <person name="Teng J.L.L."/>
        </authorList>
    </citation>
    <scope>NUCLEOTIDE SEQUENCE [LARGE SCALE GENOMIC DNA]</scope>
    <source>
        <strain evidence="11 12">HKU75</strain>
    </source>
</reference>
<evidence type="ECO:0000313" key="12">
    <source>
        <dbReference type="Proteomes" id="UP000677616"/>
    </source>
</evidence>
<dbReference type="PANTHER" id="PTHR43707:SF6">
    <property type="entry name" value="ATP PHOSPHORIBOSYLTRANSFERASE REGULATORY SUBUNIT"/>
    <property type="match status" value="1"/>
</dbReference>
<dbReference type="PIRSF" id="PIRSF001549">
    <property type="entry name" value="His-tRNA_synth"/>
    <property type="match status" value="1"/>
</dbReference>
<evidence type="ECO:0000256" key="5">
    <source>
        <dbReference type="ARBA" id="ARBA00022490"/>
    </source>
</evidence>
<evidence type="ECO:0000313" key="11">
    <source>
        <dbReference type="EMBL" id="QUE54781.1"/>
    </source>
</evidence>
<dbReference type="SUPFAM" id="SSF55681">
    <property type="entry name" value="Class II aaRS and biotin synthetases"/>
    <property type="match status" value="1"/>
</dbReference>
<dbReference type="InterPro" id="IPR041715">
    <property type="entry name" value="HisRS-like_core"/>
</dbReference>
<dbReference type="EMBL" id="CP073084">
    <property type="protein sequence ID" value="QUE54781.1"/>
    <property type="molecule type" value="Genomic_DNA"/>
</dbReference>
<name>A0ABX7YLR4_9STRE</name>
<dbReference type="InterPro" id="IPR004516">
    <property type="entry name" value="HisRS/HisZ"/>
</dbReference>
<evidence type="ECO:0000256" key="1">
    <source>
        <dbReference type="ARBA" id="ARBA00004496"/>
    </source>
</evidence>
<keyword evidence="6 9" id="KW-0028">Amino-acid biosynthesis</keyword>
<dbReference type="RefSeq" id="WP_212571864.1">
    <property type="nucleotide sequence ID" value="NZ_CP073084.1"/>
</dbReference>
<keyword evidence="11" id="KW-0328">Glycosyltransferase</keyword>
<comment type="pathway">
    <text evidence="2 9">Amino-acid biosynthesis; L-histidine biosynthesis; L-histidine from 5-phospho-alpha-D-ribose 1-diphosphate: step 1/9.</text>
</comment>
<proteinExistence type="inferred from homology"/>
<dbReference type="InterPro" id="IPR004517">
    <property type="entry name" value="HisZ"/>
</dbReference>
<protein>
    <recommendedName>
        <fullName evidence="4 9">ATP phosphoribosyltransferase regulatory subunit</fullName>
    </recommendedName>
</protein>
<keyword evidence="5 9" id="KW-0963">Cytoplasm</keyword>
<keyword evidence="7 9" id="KW-0368">Histidine biosynthesis</keyword>
<feature type="domain" description="Aminoacyl-transfer RNA synthetases class-II family profile" evidence="10">
    <location>
        <begin position="23"/>
        <end position="273"/>
    </location>
</feature>
<dbReference type="GO" id="GO:0016757">
    <property type="term" value="F:glycosyltransferase activity"/>
    <property type="evidence" value="ECO:0007669"/>
    <property type="project" value="UniProtKB-KW"/>
</dbReference>
<gene>
    <name evidence="9" type="primary">hisZ</name>
    <name evidence="11" type="ORF">INT76_02525</name>
</gene>
<dbReference type="InterPro" id="IPR045864">
    <property type="entry name" value="aa-tRNA-synth_II/BPL/LPL"/>
</dbReference>
<comment type="subcellular location">
    <subcellularLocation>
        <location evidence="1 9">Cytoplasm</location>
    </subcellularLocation>
</comment>
<comment type="similarity">
    <text evidence="3 9">Belongs to the class-II aminoacyl-tRNA synthetase family. HisZ subfamily.</text>
</comment>
<evidence type="ECO:0000256" key="9">
    <source>
        <dbReference type="HAMAP-Rule" id="MF_00125"/>
    </source>
</evidence>
<sequence>MNKRTLPQGLHDKLFKRAKATYEIERTISDLLMERGFHRIETPTLEHFEVFSDQVNKDHYHLFDKEGQLLSLRPDITSQIARVIASTRVHTPIKFSYSGKVFQSQELMRGLENERTQAGIEIIGFPAQEAYQDAISSAKEALDKLGLQGYKFEFSHAAILKTIFEHLGLTGELAEELSLHIRDKNITKLNEFTKRYPSEFDAFIRQLPYLFGDSRPVLAQARQAVQNSQLLKAFDQLEGLITLVERDLGNVTVDLAQLSTMPYYTGMMFKVFDQQLPDAFLSGGRYDKLFERFGAQEVTAVGWALEIDAVYQAIRKDIDYEGGQ</sequence>
<dbReference type="InterPro" id="IPR006195">
    <property type="entry name" value="aa-tRNA-synth_II"/>
</dbReference>
<dbReference type="Proteomes" id="UP000677616">
    <property type="component" value="Chromosome"/>
</dbReference>
<dbReference type="Gene3D" id="3.30.930.10">
    <property type="entry name" value="Bira Bifunctional Protein, Domain 2"/>
    <property type="match status" value="1"/>
</dbReference>
<dbReference type="Pfam" id="PF13393">
    <property type="entry name" value="tRNA-synt_His"/>
    <property type="match status" value="1"/>
</dbReference>
<evidence type="ECO:0000256" key="2">
    <source>
        <dbReference type="ARBA" id="ARBA00004667"/>
    </source>
</evidence>
<dbReference type="PROSITE" id="PS50862">
    <property type="entry name" value="AA_TRNA_LIGASE_II"/>
    <property type="match status" value="1"/>
</dbReference>
<keyword evidence="12" id="KW-1185">Reference proteome</keyword>
<evidence type="ECO:0000256" key="7">
    <source>
        <dbReference type="ARBA" id="ARBA00023102"/>
    </source>
</evidence>
<evidence type="ECO:0000256" key="6">
    <source>
        <dbReference type="ARBA" id="ARBA00022605"/>
    </source>
</evidence>
<evidence type="ECO:0000256" key="4">
    <source>
        <dbReference type="ARBA" id="ARBA00020397"/>
    </source>
</evidence>